<protein>
    <submittedName>
        <fullName evidence="1">Uncharacterized protein</fullName>
    </submittedName>
</protein>
<name>A0A6C0KFK1_9ZZZZ</name>
<proteinExistence type="predicted"/>
<reference evidence="1" key="1">
    <citation type="journal article" date="2020" name="Nature">
        <title>Giant virus diversity and host interactions through global metagenomics.</title>
        <authorList>
            <person name="Schulz F."/>
            <person name="Roux S."/>
            <person name="Paez-Espino D."/>
            <person name="Jungbluth S."/>
            <person name="Walsh D.A."/>
            <person name="Denef V.J."/>
            <person name="McMahon K.D."/>
            <person name="Konstantinidis K.T."/>
            <person name="Eloe-Fadrosh E.A."/>
            <person name="Kyrpides N.C."/>
            <person name="Woyke T."/>
        </authorList>
    </citation>
    <scope>NUCLEOTIDE SEQUENCE</scope>
    <source>
        <strain evidence="1">GVMAG-S-3300010158-109</strain>
    </source>
</reference>
<evidence type="ECO:0000313" key="1">
    <source>
        <dbReference type="EMBL" id="QHU15916.1"/>
    </source>
</evidence>
<organism evidence="1">
    <name type="scientific">viral metagenome</name>
    <dbReference type="NCBI Taxonomy" id="1070528"/>
    <lineage>
        <taxon>unclassified sequences</taxon>
        <taxon>metagenomes</taxon>
        <taxon>organismal metagenomes</taxon>
    </lineage>
</organism>
<dbReference type="EMBL" id="MN740869">
    <property type="protein sequence ID" value="QHU15916.1"/>
    <property type="molecule type" value="Genomic_DNA"/>
</dbReference>
<dbReference type="AlphaFoldDB" id="A0A6C0KFK1"/>
<sequence>MKLIAVFSIFLIVILSSFYISETYAAGPSLFSMAIPNSPIKITKKGKITQIGISLILSNPKDFPKSSGPISVYKNGALIATLSGGNWVRTSGNMYSFGVVTQLDASVVSGDQLTINYGDITFTKGTFNYWIL</sequence>
<accession>A0A6C0KFK1</accession>